<dbReference type="AlphaFoldDB" id="A0A963YWI6"/>
<protein>
    <submittedName>
        <fullName evidence="3">Uncharacterized protein</fullName>
    </submittedName>
</protein>
<evidence type="ECO:0000256" key="1">
    <source>
        <dbReference type="SAM" id="MobiDB-lite"/>
    </source>
</evidence>
<keyword evidence="2" id="KW-1133">Transmembrane helix</keyword>
<dbReference type="RefSeq" id="WP_227323258.1">
    <property type="nucleotide sequence ID" value="NZ_JAESVB010000015.1"/>
</dbReference>
<organism evidence="3 4">
    <name type="scientific">Acidisoma silvae</name>
    <dbReference type="NCBI Taxonomy" id="2802396"/>
    <lineage>
        <taxon>Bacteria</taxon>
        <taxon>Pseudomonadati</taxon>
        <taxon>Pseudomonadota</taxon>
        <taxon>Alphaproteobacteria</taxon>
        <taxon>Acetobacterales</taxon>
        <taxon>Acidocellaceae</taxon>
        <taxon>Acidisoma</taxon>
    </lineage>
</organism>
<keyword evidence="4" id="KW-1185">Reference proteome</keyword>
<evidence type="ECO:0000256" key="2">
    <source>
        <dbReference type="SAM" id="Phobius"/>
    </source>
</evidence>
<gene>
    <name evidence="3" type="ORF">ASILVAE211_20615</name>
</gene>
<comment type="caution">
    <text evidence="3">The sequence shown here is derived from an EMBL/GenBank/DDBJ whole genome shotgun (WGS) entry which is preliminary data.</text>
</comment>
<keyword evidence="2" id="KW-0472">Membrane</keyword>
<reference evidence="3" key="2">
    <citation type="submission" date="2021-01" db="EMBL/GenBank/DDBJ databases">
        <authorList>
            <person name="Mieszkin S."/>
            <person name="Pouder E."/>
            <person name="Alain K."/>
        </authorList>
    </citation>
    <scope>NUCLEOTIDE SEQUENCE</scope>
    <source>
        <strain evidence="3">HW T2.11</strain>
    </source>
</reference>
<feature type="region of interest" description="Disordered" evidence="1">
    <location>
        <begin position="1"/>
        <end position="27"/>
    </location>
</feature>
<proteinExistence type="predicted"/>
<feature type="transmembrane region" description="Helical" evidence="2">
    <location>
        <begin position="49"/>
        <end position="69"/>
    </location>
</feature>
<name>A0A963YWI6_9PROT</name>
<evidence type="ECO:0000313" key="3">
    <source>
        <dbReference type="EMBL" id="MCB8877610.1"/>
    </source>
</evidence>
<keyword evidence="2" id="KW-0812">Transmembrane</keyword>
<accession>A0A963YWI6</accession>
<evidence type="ECO:0000313" key="4">
    <source>
        <dbReference type="Proteomes" id="UP000708298"/>
    </source>
</evidence>
<dbReference type="EMBL" id="JAESVB010000015">
    <property type="protein sequence ID" value="MCB8877610.1"/>
    <property type="molecule type" value="Genomic_DNA"/>
</dbReference>
<sequence length="74" mass="7658">MADRAYTTPRRLTATATGAETPPPRRSECLAHRTGEASLMTGLWLIDSLLLAAVFTPGVVTGLSASLVMSGGAI</sequence>
<dbReference type="Proteomes" id="UP000708298">
    <property type="component" value="Unassembled WGS sequence"/>
</dbReference>
<reference evidence="3" key="1">
    <citation type="journal article" date="2021" name="Microorganisms">
        <title>Acidisoma silvae sp. nov. and Acidisomacellulosilytica sp. nov., Two Acidophilic Bacteria Isolated from Decaying Wood, Hydrolyzing Cellulose and Producing Poly-3-hydroxybutyrate.</title>
        <authorList>
            <person name="Mieszkin S."/>
            <person name="Pouder E."/>
            <person name="Uroz S."/>
            <person name="Simon-Colin C."/>
            <person name="Alain K."/>
        </authorList>
    </citation>
    <scope>NUCLEOTIDE SEQUENCE</scope>
    <source>
        <strain evidence="3">HW T2.11</strain>
    </source>
</reference>